<dbReference type="EMBL" id="LXQA010465471">
    <property type="protein sequence ID" value="MCI53580.1"/>
    <property type="molecule type" value="Genomic_DNA"/>
</dbReference>
<comment type="caution">
    <text evidence="2">The sequence shown here is derived from an EMBL/GenBank/DDBJ whole genome shotgun (WGS) entry which is preliminary data.</text>
</comment>
<feature type="region of interest" description="Disordered" evidence="1">
    <location>
        <begin position="1"/>
        <end position="49"/>
    </location>
</feature>
<proteinExistence type="predicted"/>
<sequence>MERESYGEDIADTEIEKSAHIVEDDGDPAVFPPSPISNEEDASYDSGRK</sequence>
<dbReference type="GO" id="GO:0016853">
    <property type="term" value="F:isomerase activity"/>
    <property type="evidence" value="ECO:0007669"/>
    <property type="project" value="UniProtKB-KW"/>
</dbReference>
<accession>A0A392T0C2</accession>
<evidence type="ECO:0000256" key="1">
    <source>
        <dbReference type="SAM" id="MobiDB-lite"/>
    </source>
</evidence>
<name>A0A392T0C2_9FABA</name>
<dbReference type="AlphaFoldDB" id="A0A392T0C2"/>
<protein>
    <submittedName>
        <fullName evidence="2">Peptidyl-prolyl cis-trans isomerase FKBP43-like</fullName>
    </submittedName>
</protein>
<feature type="compositionally biased region" description="Basic and acidic residues" evidence="1">
    <location>
        <begin position="14"/>
        <end position="23"/>
    </location>
</feature>
<keyword evidence="2" id="KW-0413">Isomerase</keyword>
<feature type="non-terminal residue" evidence="2">
    <location>
        <position position="49"/>
    </location>
</feature>
<reference evidence="2 3" key="1">
    <citation type="journal article" date="2018" name="Front. Plant Sci.">
        <title>Red Clover (Trifolium pratense) and Zigzag Clover (T. medium) - A Picture of Genomic Similarities and Differences.</title>
        <authorList>
            <person name="Dluhosova J."/>
            <person name="Istvanek J."/>
            <person name="Nedelnik J."/>
            <person name="Repkova J."/>
        </authorList>
    </citation>
    <scope>NUCLEOTIDE SEQUENCE [LARGE SCALE GENOMIC DNA]</scope>
    <source>
        <strain evidence="3">cv. 10/8</strain>
        <tissue evidence="2">Leaf</tissue>
    </source>
</reference>
<keyword evidence="3" id="KW-1185">Reference proteome</keyword>
<evidence type="ECO:0000313" key="2">
    <source>
        <dbReference type="EMBL" id="MCI53580.1"/>
    </source>
</evidence>
<dbReference type="Proteomes" id="UP000265520">
    <property type="component" value="Unassembled WGS sequence"/>
</dbReference>
<evidence type="ECO:0000313" key="3">
    <source>
        <dbReference type="Proteomes" id="UP000265520"/>
    </source>
</evidence>
<organism evidence="2 3">
    <name type="scientific">Trifolium medium</name>
    <dbReference type="NCBI Taxonomy" id="97028"/>
    <lineage>
        <taxon>Eukaryota</taxon>
        <taxon>Viridiplantae</taxon>
        <taxon>Streptophyta</taxon>
        <taxon>Embryophyta</taxon>
        <taxon>Tracheophyta</taxon>
        <taxon>Spermatophyta</taxon>
        <taxon>Magnoliopsida</taxon>
        <taxon>eudicotyledons</taxon>
        <taxon>Gunneridae</taxon>
        <taxon>Pentapetalae</taxon>
        <taxon>rosids</taxon>
        <taxon>fabids</taxon>
        <taxon>Fabales</taxon>
        <taxon>Fabaceae</taxon>
        <taxon>Papilionoideae</taxon>
        <taxon>50 kb inversion clade</taxon>
        <taxon>NPAAA clade</taxon>
        <taxon>Hologalegina</taxon>
        <taxon>IRL clade</taxon>
        <taxon>Trifolieae</taxon>
        <taxon>Trifolium</taxon>
    </lineage>
</organism>